<dbReference type="InterPro" id="IPR002110">
    <property type="entry name" value="Ankyrin_rpt"/>
</dbReference>
<dbReference type="Pfam" id="PF24883">
    <property type="entry name" value="NPHP3_N"/>
    <property type="match status" value="1"/>
</dbReference>
<dbReference type="Proteomes" id="UP000235786">
    <property type="component" value="Unassembled WGS sequence"/>
</dbReference>
<dbReference type="SUPFAM" id="SSF48403">
    <property type="entry name" value="Ankyrin repeat"/>
    <property type="match status" value="3"/>
</dbReference>
<dbReference type="STRING" id="1149755.A0A2J6SAP6"/>
<dbReference type="InterPro" id="IPR036770">
    <property type="entry name" value="Ankyrin_rpt-contain_sf"/>
</dbReference>
<dbReference type="PANTHER" id="PTHR10039:SF14">
    <property type="entry name" value="NACHT DOMAIN-CONTAINING PROTEIN"/>
    <property type="match status" value="1"/>
</dbReference>
<dbReference type="EMBL" id="KZ613938">
    <property type="protein sequence ID" value="PMD47847.1"/>
    <property type="molecule type" value="Genomic_DNA"/>
</dbReference>
<gene>
    <name evidence="5" type="ORF">L207DRAFT_164870</name>
</gene>
<dbReference type="Pfam" id="PF00023">
    <property type="entry name" value="Ank"/>
    <property type="match status" value="1"/>
</dbReference>
<reference evidence="5 6" key="1">
    <citation type="submission" date="2016-04" db="EMBL/GenBank/DDBJ databases">
        <title>A degradative enzymes factory behind the ericoid mycorrhizal symbiosis.</title>
        <authorList>
            <consortium name="DOE Joint Genome Institute"/>
            <person name="Martino E."/>
            <person name="Morin E."/>
            <person name="Grelet G."/>
            <person name="Kuo A."/>
            <person name="Kohler A."/>
            <person name="Daghino S."/>
            <person name="Barry K."/>
            <person name="Choi C."/>
            <person name="Cichocki N."/>
            <person name="Clum A."/>
            <person name="Copeland A."/>
            <person name="Hainaut M."/>
            <person name="Haridas S."/>
            <person name="Labutti K."/>
            <person name="Lindquist E."/>
            <person name="Lipzen A."/>
            <person name="Khouja H.-R."/>
            <person name="Murat C."/>
            <person name="Ohm R."/>
            <person name="Olson A."/>
            <person name="Spatafora J."/>
            <person name="Veneault-Fourrey C."/>
            <person name="Henrissat B."/>
            <person name="Grigoriev I."/>
            <person name="Martin F."/>
            <person name="Perotto S."/>
        </authorList>
    </citation>
    <scope>NUCLEOTIDE SEQUENCE [LARGE SCALE GENOMIC DNA]</scope>
    <source>
        <strain evidence="5 6">F</strain>
    </source>
</reference>
<evidence type="ECO:0000259" key="3">
    <source>
        <dbReference type="Pfam" id="PF22939"/>
    </source>
</evidence>
<dbReference type="Pfam" id="PF12796">
    <property type="entry name" value="Ank_2"/>
    <property type="match status" value="2"/>
</dbReference>
<evidence type="ECO:0000313" key="6">
    <source>
        <dbReference type="Proteomes" id="UP000235786"/>
    </source>
</evidence>
<feature type="repeat" description="ANK" evidence="2">
    <location>
        <begin position="724"/>
        <end position="756"/>
    </location>
</feature>
<feature type="repeat" description="ANK" evidence="2">
    <location>
        <begin position="864"/>
        <end position="897"/>
    </location>
</feature>
<feature type="repeat" description="ANK" evidence="2">
    <location>
        <begin position="546"/>
        <end position="578"/>
    </location>
</feature>
<feature type="repeat" description="ANK" evidence="2">
    <location>
        <begin position="612"/>
        <end position="644"/>
    </location>
</feature>
<sequence>MMHSHDQNEDGEDYVLVTGSDTEDSLLLGEKPETVESIKEWLSPTEFDSDTSEYKKHLNSHVQGTGQWIQATSQYKRWLDTDEIGDLWIRGIPGSGKSVVAASLIRDLKSRGDAPVLFFFFRHIIMSNRTPQSLLRDCSFQLLDHSYLLQSSLKKAMKTHSNVNELPMDELWKCFSSALSGMGKVYCVVDALDEMEPGQDSFLADLLNLGRRNPRSVKLALTSRQLPHLEAHLKGSCLVDLRLDRKHVDRDIATYISHRLKNCEVNLTEEQSHGIETAICEKGKGLFLYARLMMDQCLQDPAHFITQLDKLPDGLGNMYTDLLLEHAARSGTTEDFQKLVLEWIIHSTRPLRLLELTTVINSLADRGGLQPDQDTKLSIRTCCGPLLELCEDQVIQIIHHSFTEFLLDPDKQHVQMTSKERIRFPVLDPDVAHRTIAMTCIRYLQSGCFDGWEIPQRDKMQHNLLERDDDPAAKRTCYRGHEKSRKDLILKFPFLGYATHWPLHADKVPGQEAELFDQLDDFMRDGSHDFESWKHFWDGCVAALPHDFSPLHVAAHCGLTAYTEHLLQQGAGINAIDEYKRSPTIYAAMEGRHHTLEVLIQHGAGIEDYDARGLAPIHHAAIRNQSAALRVLLDSGANPSKGKTLEDPHYARDYGKSTIGDSALTYICKYGHVEALRELLKYLDQSQLLDGPLHLAAGHGRAEVVGILLQYEQVRAHINDKDENGNTPLFLAARAHDSPTVRVLLHHKADVHARSENLEFSRLYYGRGYKPIPPRVKKQMVGYTPIHGLINCDYRVRHYRGVAEVKEVLDLLVAAGADINARDNRGQSPLFGWNFARDISGKTVEALVSMFLGHGADATATDLEGSTVLHCLNANENQTNALRMLIDAGADINAAKTSDGETPLITTTRQYQLMDPTMLHDFHADFSRRDRLGNTALHYACDSWIMKSKHADIWLSLADPTIRNNLGRTPAVNMMWGNGGEGRVEALEKMVKMGLPLESRDYLGRTLLLQFLGSSENMHGVENFIRKLISLGADVKARDYKGNFSFPSRPASFGPGLWQKGPQDGHRFHRRIAGSWSRLTCCRSRWEYRAS</sequence>
<dbReference type="SUPFAM" id="SSF52540">
    <property type="entry name" value="P-loop containing nucleoside triphosphate hydrolases"/>
    <property type="match status" value="1"/>
</dbReference>
<keyword evidence="1" id="KW-0677">Repeat</keyword>
<keyword evidence="2" id="KW-0040">ANK repeat</keyword>
<evidence type="ECO:0000256" key="1">
    <source>
        <dbReference type="ARBA" id="ARBA00022737"/>
    </source>
</evidence>
<proteinExistence type="predicted"/>
<dbReference type="InterPro" id="IPR056884">
    <property type="entry name" value="NPHP3-like_N"/>
</dbReference>
<dbReference type="PANTHER" id="PTHR10039">
    <property type="entry name" value="AMELOGENIN"/>
    <property type="match status" value="1"/>
</dbReference>
<organism evidence="5 6">
    <name type="scientific">Hyaloscypha variabilis (strain UAMH 11265 / GT02V1 / F)</name>
    <name type="common">Meliniomyces variabilis</name>
    <dbReference type="NCBI Taxonomy" id="1149755"/>
    <lineage>
        <taxon>Eukaryota</taxon>
        <taxon>Fungi</taxon>
        <taxon>Dikarya</taxon>
        <taxon>Ascomycota</taxon>
        <taxon>Pezizomycotina</taxon>
        <taxon>Leotiomycetes</taxon>
        <taxon>Helotiales</taxon>
        <taxon>Hyaloscyphaceae</taxon>
        <taxon>Hyaloscypha</taxon>
        <taxon>Hyaloscypha variabilis</taxon>
    </lineage>
</organism>
<protein>
    <submittedName>
        <fullName evidence="5">Ankyrin</fullName>
    </submittedName>
</protein>
<feature type="domain" description="Nephrocystin 3-like N-terminal" evidence="4">
    <location>
        <begin position="64"/>
        <end position="224"/>
    </location>
</feature>
<dbReference type="AlphaFoldDB" id="A0A2J6SAP6"/>
<feature type="domain" description="GPI inositol-deacylase winged helix" evidence="3">
    <location>
        <begin position="336"/>
        <end position="411"/>
    </location>
</feature>
<evidence type="ECO:0000259" key="4">
    <source>
        <dbReference type="Pfam" id="PF24883"/>
    </source>
</evidence>
<name>A0A2J6SAP6_HYAVF</name>
<dbReference type="InterPro" id="IPR027417">
    <property type="entry name" value="P-loop_NTPase"/>
</dbReference>
<keyword evidence="6" id="KW-1185">Reference proteome</keyword>
<evidence type="ECO:0000313" key="5">
    <source>
        <dbReference type="EMBL" id="PMD47847.1"/>
    </source>
</evidence>
<dbReference type="Gene3D" id="1.25.40.20">
    <property type="entry name" value="Ankyrin repeat-containing domain"/>
    <property type="match status" value="3"/>
</dbReference>
<dbReference type="Pfam" id="PF22939">
    <property type="entry name" value="WHD_GPIID"/>
    <property type="match status" value="1"/>
</dbReference>
<evidence type="ECO:0000256" key="2">
    <source>
        <dbReference type="PROSITE-ProRule" id="PRU00023"/>
    </source>
</evidence>
<dbReference type="PROSITE" id="PS50297">
    <property type="entry name" value="ANK_REP_REGION"/>
    <property type="match status" value="4"/>
</dbReference>
<dbReference type="InterPro" id="IPR054471">
    <property type="entry name" value="GPIID_WHD"/>
</dbReference>
<dbReference type="SMART" id="SM00248">
    <property type="entry name" value="ANK"/>
    <property type="match status" value="10"/>
</dbReference>
<dbReference type="PROSITE" id="PS50088">
    <property type="entry name" value="ANK_REPEAT"/>
    <property type="match status" value="4"/>
</dbReference>
<dbReference type="OrthoDB" id="21416at2759"/>
<accession>A0A2J6SAP6</accession>
<dbReference type="Gene3D" id="3.40.50.300">
    <property type="entry name" value="P-loop containing nucleotide triphosphate hydrolases"/>
    <property type="match status" value="1"/>
</dbReference>